<dbReference type="Proteomes" id="UP000634805">
    <property type="component" value="Unassembled WGS sequence"/>
</dbReference>
<proteinExistence type="predicted"/>
<organism evidence="2 3">
    <name type="scientific">Candidatus Argoarchaeum ethanivorans</name>
    <dbReference type="NCBI Taxonomy" id="2608793"/>
    <lineage>
        <taxon>Archaea</taxon>
        <taxon>Methanobacteriati</taxon>
        <taxon>Methanobacteriota</taxon>
        <taxon>Stenosarchaea group</taxon>
        <taxon>Methanomicrobia</taxon>
        <taxon>Methanosarcinales</taxon>
        <taxon>Methanosarcinales incertae sedis</taxon>
        <taxon>GOM Arc I cluster</taxon>
        <taxon>Candidatus Argoarchaeum</taxon>
    </lineage>
</organism>
<reference evidence="2" key="1">
    <citation type="submission" date="2020-10" db="EMBL/GenBank/DDBJ databases">
        <authorList>
            <person name="Hahn C.J."/>
            <person name="Laso-Perez R."/>
            <person name="Vulcano F."/>
            <person name="Vaziourakis K.-M."/>
            <person name="Stokke R."/>
            <person name="Steen I.H."/>
            <person name="Teske A."/>
            <person name="Boetius A."/>
            <person name="Liebeke M."/>
            <person name="Amann R."/>
            <person name="Knittel K."/>
        </authorList>
    </citation>
    <scope>NUCLEOTIDE SEQUENCE</scope>
    <source>
        <strain evidence="2">Gfbio:e3339647-f889-4370-9287-4fb5cb688e4c:AG392D22_GoMArc1</strain>
    </source>
</reference>
<evidence type="ECO:0000313" key="2">
    <source>
        <dbReference type="EMBL" id="CAD6493591.1"/>
    </source>
</evidence>
<gene>
    <name evidence="2" type="ORF">EMLJLAPB_00566</name>
</gene>
<evidence type="ECO:0000313" key="3">
    <source>
        <dbReference type="Proteomes" id="UP000634805"/>
    </source>
</evidence>
<comment type="caution">
    <text evidence="2">The sequence shown here is derived from an EMBL/GenBank/DDBJ whole genome shotgun (WGS) entry which is preliminary data.</text>
</comment>
<feature type="region of interest" description="Disordered" evidence="1">
    <location>
        <begin position="46"/>
        <end position="65"/>
    </location>
</feature>
<sequence>MKRLVDALDVQSERGKWGLNIAYDGAVTPSGVGLKFWFFQISKPEAADTRHKSTTSSKQRQHHAT</sequence>
<evidence type="ECO:0000256" key="1">
    <source>
        <dbReference type="SAM" id="MobiDB-lite"/>
    </source>
</evidence>
<accession>A0A811TB70</accession>
<name>A0A811TB70_9EURY</name>
<dbReference type="AlphaFoldDB" id="A0A811TB70"/>
<dbReference type="EMBL" id="CAJHIS010000013">
    <property type="protein sequence ID" value="CAD6493591.1"/>
    <property type="molecule type" value="Genomic_DNA"/>
</dbReference>
<protein>
    <submittedName>
        <fullName evidence="2">Uncharacterized protein</fullName>
    </submittedName>
</protein>